<dbReference type="AlphaFoldDB" id="A0A679JXW2"/>
<evidence type="ECO:0000313" key="1">
    <source>
        <dbReference type="EMBL" id="CAA2136857.1"/>
    </source>
</evidence>
<organism evidence="1">
    <name type="scientific">Methylobacterium bullatum</name>
    <dbReference type="NCBI Taxonomy" id="570505"/>
    <lineage>
        <taxon>Bacteria</taxon>
        <taxon>Pseudomonadati</taxon>
        <taxon>Pseudomonadota</taxon>
        <taxon>Alphaproteobacteria</taxon>
        <taxon>Hyphomicrobiales</taxon>
        <taxon>Methylobacteriaceae</taxon>
        <taxon>Methylobacterium</taxon>
    </lineage>
</organism>
<dbReference type="EMBL" id="LR743510">
    <property type="protein sequence ID" value="CAA2136857.1"/>
    <property type="molecule type" value="Genomic_DNA"/>
</dbReference>
<gene>
    <name evidence="1" type="ORF">MBLL_00372</name>
</gene>
<proteinExistence type="predicted"/>
<sequence length="82" mass="8921">MPGMQIRESTISPLNKRVTVSMSRGVLNAGPNEQDVVAVTVIANIETKGLKDISQLKQPAIEAIKKALKEALDCADIFRFDP</sequence>
<geneLocation type="plasmid" evidence="1">
    <name>1</name>
</geneLocation>
<protein>
    <submittedName>
        <fullName evidence="1">Uncharacterized protein</fullName>
    </submittedName>
</protein>
<name>A0A679JXW2_9HYPH</name>
<reference evidence="1" key="1">
    <citation type="submission" date="2019-12" db="EMBL/GenBank/DDBJ databases">
        <authorList>
            <person name="Cremers G."/>
        </authorList>
    </citation>
    <scope>NUCLEOTIDE SEQUENCE</scope>
    <source>
        <strain evidence="1">Mbul2</strain>
        <plasmid evidence="1">1</plasmid>
    </source>
</reference>
<accession>A0A679JXW2</accession>
<keyword evidence="1" id="KW-0614">Plasmid</keyword>